<keyword evidence="3" id="KW-1185">Reference proteome</keyword>
<organism evidence="2 3">
    <name type="scientific">Ancylostoma duodenale</name>
    <dbReference type="NCBI Taxonomy" id="51022"/>
    <lineage>
        <taxon>Eukaryota</taxon>
        <taxon>Metazoa</taxon>
        <taxon>Ecdysozoa</taxon>
        <taxon>Nematoda</taxon>
        <taxon>Chromadorea</taxon>
        <taxon>Rhabditida</taxon>
        <taxon>Rhabditina</taxon>
        <taxon>Rhabditomorpha</taxon>
        <taxon>Strongyloidea</taxon>
        <taxon>Ancylostomatidae</taxon>
        <taxon>Ancylostomatinae</taxon>
        <taxon>Ancylostoma</taxon>
    </lineage>
</organism>
<proteinExistence type="predicted"/>
<sequence length="241" mass="27063">MGLQLTRALIDRTPYDHWKIEEYRLRGKYKRVYSFIKWAVATATTTVTGKALVNSYIQQIDPSVARSLHKRSLLQQFVSEKLKTDGVFLVRLVCECYAENSGDMVTLALLKTLWEDFVKQRGEHPPPYTEPLLVSNKKTSESDLRRQLNSRPGTVATGERTRDVYVTKENGQSGRSEGTVSARHLDETWGSTETQTVGERRESGDADRLDSDGMRSFHCDLVGWRAAGGIAPSPPGDTVLQ</sequence>
<accession>A0A0C2CW08</accession>
<evidence type="ECO:0000256" key="1">
    <source>
        <dbReference type="SAM" id="MobiDB-lite"/>
    </source>
</evidence>
<protein>
    <submittedName>
        <fullName evidence="2">Uncharacterized protein</fullName>
    </submittedName>
</protein>
<evidence type="ECO:0000313" key="3">
    <source>
        <dbReference type="Proteomes" id="UP000054047"/>
    </source>
</evidence>
<dbReference type="EMBL" id="KN730405">
    <property type="protein sequence ID" value="KIH61103.1"/>
    <property type="molecule type" value="Genomic_DNA"/>
</dbReference>
<dbReference type="AlphaFoldDB" id="A0A0C2CW08"/>
<feature type="compositionally biased region" description="Polar residues" evidence="1">
    <location>
        <begin position="169"/>
        <end position="179"/>
    </location>
</feature>
<name>A0A0C2CW08_9BILA</name>
<evidence type="ECO:0000313" key="2">
    <source>
        <dbReference type="EMBL" id="KIH61103.1"/>
    </source>
</evidence>
<dbReference type="OrthoDB" id="5867527at2759"/>
<reference evidence="2 3" key="1">
    <citation type="submission" date="2013-12" db="EMBL/GenBank/DDBJ databases">
        <title>Draft genome of the parsitic nematode Ancylostoma duodenale.</title>
        <authorList>
            <person name="Mitreva M."/>
        </authorList>
    </citation>
    <scope>NUCLEOTIDE SEQUENCE [LARGE SCALE GENOMIC DNA]</scope>
    <source>
        <strain evidence="2 3">Zhejiang</strain>
    </source>
</reference>
<gene>
    <name evidence="2" type="ORF">ANCDUO_08630</name>
</gene>
<feature type="compositionally biased region" description="Basic and acidic residues" evidence="1">
    <location>
        <begin position="198"/>
        <end position="211"/>
    </location>
</feature>
<feature type="region of interest" description="Disordered" evidence="1">
    <location>
        <begin position="124"/>
        <end position="211"/>
    </location>
</feature>
<dbReference type="Proteomes" id="UP000054047">
    <property type="component" value="Unassembled WGS sequence"/>
</dbReference>